<dbReference type="GO" id="GO:0003677">
    <property type="term" value="F:DNA binding"/>
    <property type="evidence" value="ECO:0007669"/>
    <property type="project" value="UniProtKB-UniRule"/>
</dbReference>
<name>A0A1M6LRE8_PARC5</name>
<evidence type="ECO:0000259" key="7">
    <source>
        <dbReference type="Pfam" id="PF04542"/>
    </source>
</evidence>
<feature type="domain" description="RNA polymerase sigma-70 region 2" evidence="7">
    <location>
        <begin position="36"/>
        <end position="105"/>
    </location>
</feature>
<evidence type="ECO:0000256" key="6">
    <source>
        <dbReference type="HAMAP-Rule" id="MF_02064"/>
    </source>
</evidence>
<evidence type="ECO:0000313" key="8">
    <source>
        <dbReference type="EMBL" id="SHJ73797.1"/>
    </source>
</evidence>
<dbReference type="GO" id="GO:0016987">
    <property type="term" value="F:sigma factor activity"/>
    <property type="evidence" value="ECO:0007669"/>
    <property type="project" value="UniProtKB-UniRule"/>
</dbReference>
<comment type="similarity">
    <text evidence="6">Belongs to the sigma-70 factor family. SigI subfamily.</text>
</comment>
<comment type="subcellular location">
    <subcellularLocation>
        <location evidence="6">Cytoplasm</location>
    </subcellularLocation>
</comment>
<dbReference type="RefSeq" id="WP_165613026.1">
    <property type="nucleotide sequence ID" value="NZ_FRAG01000007.1"/>
</dbReference>
<sequence length="254" mass="29548">MGPFLELFKRKKVSIAIEDRLRKIKDGDNGERENFIKEYTPFIVKSITKVTNRYIEIENDDEFSIGLEAFNEALDKYEFSKGSFIRYAETVIRNRIIDFHRKTRKSNNIISIDNLNLMEIGIEDKSKSSNFAQIYDIKEQILRLKDTLKTFNITLEELVEESPKHMDTRLNSIYIAKSIVENEDIKKELYRKKMLPAKKIIDTIGVSKKVLKGNRKFIIATALIIDSELDLLIDYISEVEGRQKRGISGLSNRS</sequence>
<protein>
    <recommendedName>
        <fullName evidence="6">RNA polymerase sigma factor SigI</fullName>
    </recommendedName>
</protein>
<comment type="activity regulation">
    <text evidence="6">Negatively regulated by the anti-sigma-I factor RsgI.</text>
</comment>
<keyword evidence="9" id="KW-1185">Reference proteome</keyword>
<gene>
    <name evidence="6" type="primary">sigI</name>
    <name evidence="8" type="ORF">SAMN02745912_00914</name>
</gene>
<dbReference type="SUPFAM" id="SSF88946">
    <property type="entry name" value="Sigma2 domain of RNA polymerase sigma factors"/>
    <property type="match status" value="1"/>
</dbReference>
<keyword evidence="3 6" id="KW-0731">Sigma factor</keyword>
<evidence type="ECO:0000256" key="1">
    <source>
        <dbReference type="ARBA" id="ARBA00022490"/>
    </source>
</evidence>
<dbReference type="InterPro" id="IPR013325">
    <property type="entry name" value="RNA_pol_sigma_r2"/>
</dbReference>
<keyword evidence="4 6" id="KW-0238">DNA-binding</keyword>
<keyword evidence="6" id="KW-0346">Stress response</keyword>
<dbReference type="HAMAP" id="MF_02064">
    <property type="entry name" value="Sigma70_SigI"/>
    <property type="match status" value="1"/>
</dbReference>
<dbReference type="NCBIfam" id="TIGR02937">
    <property type="entry name" value="sigma70-ECF"/>
    <property type="match status" value="1"/>
</dbReference>
<evidence type="ECO:0000256" key="2">
    <source>
        <dbReference type="ARBA" id="ARBA00023015"/>
    </source>
</evidence>
<accession>A0A1M6LRE8</accession>
<evidence type="ECO:0000313" key="9">
    <source>
        <dbReference type="Proteomes" id="UP000184465"/>
    </source>
</evidence>
<feature type="short sequence motif" description="Polymerase core binding" evidence="6">
    <location>
        <begin position="61"/>
        <end position="74"/>
    </location>
</feature>
<dbReference type="GO" id="GO:0005737">
    <property type="term" value="C:cytoplasm"/>
    <property type="evidence" value="ECO:0007669"/>
    <property type="project" value="UniProtKB-SubCell"/>
</dbReference>
<dbReference type="PIRSF" id="PIRSF038953">
    <property type="entry name" value="SigI"/>
    <property type="match status" value="1"/>
</dbReference>
<feature type="DNA-binding region" description="H-T-H motif" evidence="6">
    <location>
        <begin position="197"/>
        <end position="216"/>
    </location>
</feature>
<dbReference type="Pfam" id="PF04542">
    <property type="entry name" value="Sigma70_r2"/>
    <property type="match status" value="1"/>
</dbReference>
<proteinExistence type="inferred from homology"/>
<comment type="function">
    <text evidence="6">Sigma factors are initiation factors that promote the attachment of RNA polymerase to specific initiation sites and are then released.</text>
</comment>
<dbReference type="NCBIfam" id="TIGR02895">
    <property type="entry name" value="spore_sigI"/>
    <property type="match status" value="1"/>
</dbReference>
<dbReference type="Gene3D" id="1.10.1740.10">
    <property type="match status" value="1"/>
</dbReference>
<dbReference type="InterPro" id="IPR007627">
    <property type="entry name" value="RNA_pol_sigma70_r2"/>
</dbReference>
<evidence type="ECO:0000256" key="4">
    <source>
        <dbReference type="ARBA" id="ARBA00023125"/>
    </source>
</evidence>
<keyword evidence="5 6" id="KW-0804">Transcription</keyword>
<keyword evidence="2 6" id="KW-0805">Transcription regulation</keyword>
<organism evidence="8 9">
    <name type="scientific">Paramaledivibacter caminithermalis (strain DSM 15212 / CIP 107654 / DViRD3)</name>
    <name type="common">Clostridium caminithermale</name>
    <dbReference type="NCBI Taxonomy" id="1121301"/>
    <lineage>
        <taxon>Bacteria</taxon>
        <taxon>Bacillati</taxon>
        <taxon>Bacillota</taxon>
        <taxon>Clostridia</taxon>
        <taxon>Peptostreptococcales</taxon>
        <taxon>Caminicellaceae</taxon>
        <taxon>Paramaledivibacter</taxon>
    </lineage>
</organism>
<reference evidence="8 9" key="1">
    <citation type="submission" date="2016-11" db="EMBL/GenBank/DDBJ databases">
        <authorList>
            <person name="Jaros S."/>
            <person name="Januszkiewicz K."/>
            <person name="Wedrychowicz H."/>
        </authorList>
    </citation>
    <scope>NUCLEOTIDE SEQUENCE [LARGE SCALE GENOMIC DNA]</scope>
    <source>
        <strain evidence="8 9">DSM 15212</strain>
    </source>
</reference>
<dbReference type="InterPro" id="IPR014284">
    <property type="entry name" value="RNA_pol_sigma-70_dom"/>
</dbReference>
<dbReference type="EMBL" id="FRAG01000007">
    <property type="protein sequence ID" value="SHJ73797.1"/>
    <property type="molecule type" value="Genomic_DNA"/>
</dbReference>
<dbReference type="InterPro" id="IPR014244">
    <property type="entry name" value="RNA_pol_sigma-I"/>
</dbReference>
<comment type="subunit">
    <text evidence="6">Interacts with RsgI.</text>
</comment>
<evidence type="ECO:0000256" key="3">
    <source>
        <dbReference type="ARBA" id="ARBA00023082"/>
    </source>
</evidence>
<keyword evidence="1 6" id="KW-0963">Cytoplasm</keyword>
<dbReference type="STRING" id="1121301.SAMN02745912_00914"/>
<dbReference type="GO" id="GO:0006352">
    <property type="term" value="P:DNA-templated transcription initiation"/>
    <property type="evidence" value="ECO:0007669"/>
    <property type="project" value="UniProtKB-UniRule"/>
</dbReference>
<dbReference type="Proteomes" id="UP000184465">
    <property type="component" value="Unassembled WGS sequence"/>
</dbReference>
<dbReference type="AlphaFoldDB" id="A0A1M6LRE8"/>
<evidence type="ECO:0000256" key="5">
    <source>
        <dbReference type="ARBA" id="ARBA00023163"/>
    </source>
</evidence>